<dbReference type="EMBL" id="JBHTLH010000019">
    <property type="protein sequence ID" value="MFD1125298.1"/>
    <property type="molecule type" value="Genomic_DNA"/>
</dbReference>
<evidence type="ECO:0008006" key="4">
    <source>
        <dbReference type="Google" id="ProtNLM"/>
    </source>
</evidence>
<feature type="transmembrane region" description="Helical" evidence="1">
    <location>
        <begin position="113"/>
        <end position="136"/>
    </location>
</feature>
<proteinExistence type="predicted"/>
<evidence type="ECO:0000313" key="3">
    <source>
        <dbReference type="Proteomes" id="UP001597156"/>
    </source>
</evidence>
<keyword evidence="3" id="KW-1185">Reference proteome</keyword>
<comment type="caution">
    <text evidence="2">The sequence shown here is derived from an EMBL/GenBank/DDBJ whole genome shotgun (WGS) entry which is preliminary data.</text>
</comment>
<feature type="transmembrane region" description="Helical" evidence="1">
    <location>
        <begin position="41"/>
        <end position="59"/>
    </location>
</feature>
<reference evidence="3" key="1">
    <citation type="journal article" date="2019" name="Int. J. Syst. Evol. Microbiol.">
        <title>The Global Catalogue of Microorganisms (GCM) 10K type strain sequencing project: providing services to taxonomists for standard genome sequencing and annotation.</title>
        <authorList>
            <consortium name="The Broad Institute Genomics Platform"/>
            <consortium name="The Broad Institute Genome Sequencing Center for Infectious Disease"/>
            <person name="Wu L."/>
            <person name="Ma J."/>
        </authorList>
    </citation>
    <scope>NUCLEOTIDE SEQUENCE [LARGE SCALE GENOMIC DNA]</scope>
    <source>
        <strain evidence="3">CCUG 71848</strain>
    </source>
</reference>
<keyword evidence="1" id="KW-0472">Membrane</keyword>
<feature type="transmembrane region" description="Helical" evidence="1">
    <location>
        <begin position="143"/>
        <end position="163"/>
    </location>
</feature>
<protein>
    <recommendedName>
        <fullName evidence="4">ABC-2 type transport system permease protein</fullName>
    </recommendedName>
</protein>
<accession>A0ABW3PGQ4</accession>
<gene>
    <name evidence="2" type="ORF">ACFQ22_08010</name>
</gene>
<feature type="transmembrane region" description="Helical" evidence="1">
    <location>
        <begin position="183"/>
        <end position="209"/>
    </location>
</feature>
<organism evidence="2 3">
    <name type="scientific">Lentilactobacillus raoultii</name>
    <dbReference type="NCBI Taxonomy" id="1987503"/>
    <lineage>
        <taxon>Bacteria</taxon>
        <taxon>Bacillati</taxon>
        <taxon>Bacillota</taxon>
        <taxon>Bacilli</taxon>
        <taxon>Lactobacillales</taxon>
        <taxon>Lactobacillaceae</taxon>
        <taxon>Lentilactobacillus</taxon>
    </lineage>
</organism>
<evidence type="ECO:0000256" key="1">
    <source>
        <dbReference type="SAM" id="Phobius"/>
    </source>
</evidence>
<sequence length="220" mass="24363">MNTRKLTIELLLINGLNLLYDLANRKPILLGLNYHFKILDLAANLIWLLAVSYVFATFFEQRFLATVPSIVTRYQTRRQLLGKIMKLAVTVAIIQAGSQSGLILITLEAPFRLVWQIFATAGLAWLVILVGFTCLWLEFSSAIAYLSLFIGYVGCLILGDLFISNGQLGGWTTLLTPQLINGYRLMALPAGSQLLISSAEAGLIVGWLLGVIKHYDFLKG</sequence>
<dbReference type="Proteomes" id="UP001597156">
    <property type="component" value="Unassembled WGS sequence"/>
</dbReference>
<keyword evidence="1" id="KW-0812">Transmembrane</keyword>
<keyword evidence="1" id="KW-1133">Transmembrane helix</keyword>
<evidence type="ECO:0000313" key="2">
    <source>
        <dbReference type="EMBL" id="MFD1125298.1"/>
    </source>
</evidence>
<feature type="transmembrane region" description="Helical" evidence="1">
    <location>
        <begin position="87"/>
        <end position="107"/>
    </location>
</feature>
<name>A0ABW3PGQ4_9LACO</name>
<dbReference type="RefSeq" id="WP_121978210.1">
    <property type="nucleotide sequence ID" value="NZ_JBHTLH010000019.1"/>
</dbReference>